<dbReference type="RefSeq" id="WP_087917484.1">
    <property type="nucleotide sequence ID" value="NZ_CP021780.1"/>
</dbReference>
<feature type="site" description="May be important for catalysis" evidence="7">
    <location>
        <position position="269"/>
    </location>
</feature>
<dbReference type="GO" id="GO:0005764">
    <property type="term" value="C:lysosome"/>
    <property type="evidence" value="ECO:0007669"/>
    <property type="project" value="TreeGrafter"/>
</dbReference>
<dbReference type="PANTHER" id="PTHR10030:SF37">
    <property type="entry name" value="ALPHA-L-FUCOSIDASE-RELATED"/>
    <property type="match status" value="1"/>
</dbReference>
<keyword evidence="5" id="KW-0378">Hydrolase</keyword>
<protein>
    <recommendedName>
        <fullName evidence="3">alpha-L-fucosidase</fullName>
        <ecNumber evidence="3">3.2.1.51</ecNumber>
    </recommendedName>
</protein>
<dbReference type="InterPro" id="IPR057739">
    <property type="entry name" value="Glyco_hydro_29_N"/>
</dbReference>
<dbReference type="PRINTS" id="PR00741">
    <property type="entry name" value="GLHYDRLASE29"/>
</dbReference>
<organism evidence="9 10">
    <name type="scientific">Paenibacillus donghaensis</name>
    <dbReference type="NCBI Taxonomy" id="414771"/>
    <lineage>
        <taxon>Bacteria</taxon>
        <taxon>Bacillati</taxon>
        <taxon>Bacillota</taxon>
        <taxon>Bacilli</taxon>
        <taxon>Bacillales</taxon>
        <taxon>Paenibacillaceae</taxon>
        <taxon>Paenibacillus</taxon>
    </lineage>
</organism>
<dbReference type="EC" id="3.2.1.51" evidence="3"/>
<dbReference type="Proteomes" id="UP000249890">
    <property type="component" value="Chromosome"/>
</dbReference>
<dbReference type="PANTHER" id="PTHR10030">
    <property type="entry name" value="ALPHA-L-FUCOSIDASE"/>
    <property type="match status" value="1"/>
</dbReference>
<feature type="domain" description="Glycoside hydrolase family 29 N-terminal" evidence="8">
    <location>
        <begin position="21"/>
        <end position="334"/>
    </location>
</feature>
<dbReference type="InterPro" id="IPR000933">
    <property type="entry name" value="Glyco_hydro_29"/>
</dbReference>
<evidence type="ECO:0000256" key="1">
    <source>
        <dbReference type="ARBA" id="ARBA00004071"/>
    </source>
</evidence>
<evidence type="ECO:0000256" key="5">
    <source>
        <dbReference type="ARBA" id="ARBA00022801"/>
    </source>
</evidence>
<gene>
    <name evidence="9" type="ORF">B9T62_23445</name>
</gene>
<dbReference type="Pfam" id="PF01120">
    <property type="entry name" value="Alpha_L_fucos"/>
    <property type="match status" value="1"/>
</dbReference>
<sequence>MKSLREMKNNYYPVEVPALGKDEIQWFRDSKFGMFIHWGLYAILGRGEWVMFNERISTSEYANLAASFHAEEFDPKHWARTAKSAGMKYMVLTARHHDGFSLFDTGASDFNSVNAAAGRDLVAEYVKACRDEGLKVGLYYSPMDWRFPGYFFPEMYLDSALAMKEQCWTQIRELMTNYGKIDMLWYDGEWLAHGGIKWGADGWTREKDFLEDELHFKVNYFWESEKLNAMVRELQPGIMINNRSGWEGDFEVRERKIGSIRTDKPWDSCDCLTQSWGYIPNAPMLTLKACIHHLIHTVTRDGNYLLNVGPTAAGEIEERQIDLLHQVGNWIDLYAHTIYGTRGGPFQPSEWGGATYSGHSIYLHITSWPDKQLILPKWKQPIIEWRGHNVNVINVVETDNEIVVSVPNDQKDEIDTIVELQFRDPIEWEGISAVEDGIYGLADGLS</sequence>
<keyword evidence="6" id="KW-0326">Glycosidase</keyword>
<keyword evidence="10" id="KW-1185">Reference proteome</keyword>
<evidence type="ECO:0000313" key="10">
    <source>
        <dbReference type="Proteomes" id="UP000249890"/>
    </source>
</evidence>
<evidence type="ECO:0000256" key="4">
    <source>
        <dbReference type="ARBA" id="ARBA00022729"/>
    </source>
</evidence>
<dbReference type="PIRSF" id="PIRSF001092">
    <property type="entry name" value="Alpha-L-fucosidase"/>
    <property type="match status" value="1"/>
</dbReference>
<evidence type="ECO:0000259" key="8">
    <source>
        <dbReference type="Pfam" id="PF01120"/>
    </source>
</evidence>
<accession>A0A2Z2K9Y2</accession>
<dbReference type="GO" id="GO:0016139">
    <property type="term" value="P:glycoside catabolic process"/>
    <property type="evidence" value="ECO:0007669"/>
    <property type="project" value="TreeGrafter"/>
</dbReference>
<dbReference type="Gene3D" id="3.20.20.80">
    <property type="entry name" value="Glycosidases"/>
    <property type="match status" value="1"/>
</dbReference>
<evidence type="ECO:0000256" key="7">
    <source>
        <dbReference type="PIRSR" id="PIRSR001092-1"/>
    </source>
</evidence>
<evidence type="ECO:0000256" key="6">
    <source>
        <dbReference type="ARBA" id="ARBA00023295"/>
    </source>
</evidence>
<dbReference type="SMART" id="SM00812">
    <property type="entry name" value="Alpha_L_fucos"/>
    <property type="match status" value="1"/>
</dbReference>
<keyword evidence="4" id="KW-0732">Signal</keyword>
<name>A0A2Z2K9Y2_9BACL</name>
<dbReference type="OrthoDB" id="107551at2"/>
<dbReference type="InterPro" id="IPR017853">
    <property type="entry name" value="GH"/>
</dbReference>
<reference evidence="9 10" key="1">
    <citation type="submission" date="2017-06" db="EMBL/GenBank/DDBJ databases">
        <title>Complete genome sequence of Paenibacillus donghaensis KCTC 13049T isolated from East Sea sediment, South Korea.</title>
        <authorList>
            <person name="Jung B.K."/>
            <person name="Hong S.-J."/>
            <person name="Shin J.-H."/>
        </authorList>
    </citation>
    <scope>NUCLEOTIDE SEQUENCE [LARGE SCALE GENOMIC DNA]</scope>
    <source>
        <strain evidence="9 10">KCTC 13049</strain>
    </source>
</reference>
<dbReference type="EMBL" id="CP021780">
    <property type="protein sequence ID" value="ASA23496.1"/>
    <property type="molecule type" value="Genomic_DNA"/>
</dbReference>
<evidence type="ECO:0000313" key="9">
    <source>
        <dbReference type="EMBL" id="ASA23496.1"/>
    </source>
</evidence>
<dbReference type="GO" id="GO:0006004">
    <property type="term" value="P:fucose metabolic process"/>
    <property type="evidence" value="ECO:0007669"/>
    <property type="project" value="InterPro"/>
</dbReference>
<dbReference type="GO" id="GO:0004560">
    <property type="term" value="F:alpha-L-fucosidase activity"/>
    <property type="evidence" value="ECO:0007669"/>
    <property type="project" value="InterPro"/>
</dbReference>
<evidence type="ECO:0000256" key="2">
    <source>
        <dbReference type="ARBA" id="ARBA00007951"/>
    </source>
</evidence>
<evidence type="ECO:0000256" key="3">
    <source>
        <dbReference type="ARBA" id="ARBA00012662"/>
    </source>
</evidence>
<dbReference type="InterPro" id="IPR016286">
    <property type="entry name" value="FUC_metazoa-typ"/>
</dbReference>
<proteinExistence type="inferred from homology"/>
<dbReference type="AlphaFoldDB" id="A0A2Z2K9Y2"/>
<comment type="similarity">
    <text evidence="2">Belongs to the glycosyl hydrolase 29 family.</text>
</comment>
<comment type="function">
    <text evidence="1">Alpha-L-fucosidase is responsible for hydrolyzing the alpha-1,6-linked fucose joined to the reducing-end N-acetylglucosamine of the carbohydrate moieties of glycoproteins.</text>
</comment>
<dbReference type="KEGG" id="pdh:B9T62_23445"/>
<dbReference type="SUPFAM" id="SSF51445">
    <property type="entry name" value="(Trans)glycosidases"/>
    <property type="match status" value="1"/>
</dbReference>